<name>A0A5A7NEA1_9PROT</name>
<reference evidence="3 4" key="1">
    <citation type="submission" date="2019-09" db="EMBL/GenBank/DDBJ databases">
        <title>NBRP : Genome information of microbial organism related human and environment.</title>
        <authorList>
            <person name="Hattori M."/>
            <person name="Oshima K."/>
            <person name="Inaba H."/>
            <person name="Suda W."/>
            <person name="Sakamoto M."/>
            <person name="Iino T."/>
            <person name="Kitahara M."/>
            <person name="Oshida Y."/>
            <person name="Iida T."/>
            <person name="Kudo T."/>
            <person name="Itoh T."/>
            <person name="Ohkuma M."/>
        </authorList>
    </citation>
    <scope>NUCLEOTIDE SEQUENCE [LARGE SCALE GENOMIC DNA]</scope>
    <source>
        <strain evidence="3 4">Q-1</strain>
    </source>
</reference>
<comment type="caution">
    <text evidence="3">The sequence shown here is derived from an EMBL/GenBank/DDBJ whole genome shotgun (WGS) entry which is preliminary data.</text>
</comment>
<sequence>MKIATTALSGLLANQQRINNAAQNIVNVQSAGTAETVFRPQRVLTTSAPNGGGVITQTQPIDPASFSAFQPDLSSADANGFTQMPNVSLINEIVELKSAEIGYKASLKLLETADELAQQLLDRDR</sequence>
<accession>A0A5A7NEA1</accession>
<comment type="similarity">
    <text evidence="1">Belongs to the flagella basal body rod proteins family.</text>
</comment>
<dbReference type="AlphaFoldDB" id="A0A5A7NEA1"/>
<evidence type="ECO:0000259" key="2">
    <source>
        <dbReference type="Pfam" id="PF06429"/>
    </source>
</evidence>
<keyword evidence="4" id="KW-1185">Reference proteome</keyword>
<dbReference type="InterPro" id="IPR010930">
    <property type="entry name" value="Flg_bb/hook_C_dom"/>
</dbReference>
<feature type="domain" description="Flagellar basal-body/hook protein C-terminal" evidence="2">
    <location>
        <begin position="79"/>
        <end position="122"/>
    </location>
</feature>
<evidence type="ECO:0000313" key="4">
    <source>
        <dbReference type="Proteomes" id="UP000324996"/>
    </source>
</evidence>
<dbReference type="Pfam" id="PF06429">
    <property type="entry name" value="Flg_bbr_C"/>
    <property type="match status" value="1"/>
</dbReference>
<evidence type="ECO:0000313" key="3">
    <source>
        <dbReference type="EMBL" id="GER05266.1"/>
    </source>
</evidence>
<dbReference type="Proteomes" id="UP000324996">
    <property type="component" value="Unassembled WGS sequence"/>
</dbReference>
<dbReference type="RefSeq" id="WP_161760520.1">
    <property type="nucleotide sequence ID" value="NZ_BKCN01000020.1"/>
</dbReference>
<evidence type="ECO:0000256" key="1">
    <source>
        <dbReference type="ARBA" id="ARBA00009677"/>
    </source>
</evidence>
<gene>
    <name evidence="3" type="ORF">JCM17846_29480</name>
</gene>
<dbReference type="EMBL" id="BKCN01000020">
    <property type="protein sequence ID" value="GER05266.1"/>
    <property type="molecule type" value="Genomic_DNA"/>
</dbReference>
<organism evidence="3 4">
    <name type="scientific">Iodidimonas nitroreducens</name>
    <dbReference type="NCBI Taxonomy" id="1236968"/>
    <lineage>
        <taxon>Bacteria</taxon>
        <taxon>Pseudomonadati</taxon>
        <taxon>Pseudomonadota</taxon>
        <taxon>Alphaproteobacteria</taxon>
        <taxon>Iodidimonadales</taxon>
        <taxon>Iodidimonadaceae</taxon>
        <taxon>Iodidimonas</taxon>
    </lineage>
</organism>
<protein>
    <recommendedName>
        <fullName evidence="2">Flagellar basal-body/hook protein C-terminal domain-containing protein</fullName>
    </recommendedName>
</protein>
<proteinExistence type="inferred from homology"/>